<dbReference type="Pfam" id="PF19086">
    <property type="entry name" value="Terpene_syn_C_2"/>
    <property type="match status" value="1"/>
</dbReference>
<feature type="region of interest" description="Disordered" evidence="1">
    <location>
        <begin position="215"/>
        <end position="236"/>
    </location>
</feature>
<evidence type="ECO:0008006" key="4">
    <source>
        <dbReference type="Google" id="ProtNLM"/>
    </source>
</evidence>
<evidence type="ECO:0000256" key="1">
    <source>
        <dbReference type="SAM" id="MobiDB-lite"/>
    </source>
</evidence>
<evidence type="ECO:0000313" key="2">
    <source>
        <dbReference type="EMBL" id="GAA2215316.1"/>
    </source>
</evidence>
<feature type="region of interest" description="Disordered" evidence="1">
    <location>
        <begin position="314"/>
        <end position="339"/>
    </location>
</feature>
<name>A0ABN3D0K3_9ACTN</name>
<protein>
    <recommendedName>
        <fullName evidence="4">Terpene synthase</fullName>
    </recommendedName>
</protein>
<keyword evidence="3" id="KW-1185">Reference proteome</keyword>
<gene>
    <name evidence="2" type="ORF">GCM10009850_107830</name>
</gene>
<dbReference type="EMBL" id="BAAAQX010000049">
    <property type="protein sequence ID" value="GAA2215316.1"/>
    <property type="molecule type" value="Genomic_DNA"/>
</dbReference>
<dbReference type="Gene3D" id="1.10.600.10">
    <property type="entry name" value="Farnesyl Diphosphate Synthase"/>
    <property type="match status" value="1"/>
</dbReference>
<reference evidence="2 3" key="1">
    <citation type="journal article" date="2019" name="Int. J. Syst. Evol. Microbiol.">
        <title>The Global Catalogue of Microorganisms (GCM) 10K type strain sequencing project: providing services to taxonomists for standard genome sequencing and annotation.</title>
        <authorList>
            <consortium name="The Broad Institute Genomics Platform"/>
            <consortium name="The Broad Institute Genome Sequencing Center for Infectious Disease"/>
            <person name="Wu L."/>
            <person name="Ma J."/>
        </authorList>
    </citation>
    <scope>NUCLEOTIDE SEQUENCE [LARGE SCALE GENOMIC DNA]</scope>
    <source>
        <strain evidence="2 3">JCM 16114</strain>
    </source>
</reference>
<dbReference type="Proteomes" id="UP001499843">
    <property type="component" value="Unassembled WGS sequence"/>
</dbReference>
<evidence type="ECO:0000313" key="3">
    <source>
        <dbReference type="Proteomes" id="UP001499843"/>
    </source>
</evidence>
<accession>A0ABN3D0K3</accession>
<proteinExistence type="predicted"/>
<sequence>MKLTSPARNVTPATLAPEALTACRDWARRFGADTPRHLRYATLVPWVHPDIVPERQAILANIYVFYRVYDDFNDAYGTDFATSRALANAMIDVLDGREPGSEATAVRMFEDLWRQHGESAPATFLTRTAAHWRGYFATQTHYLAMRKPDYPWNLDDYLSLRLDNGGLHLSISQGELANGRYIPTHVYRLSSLTAMRRLASYCVILTNDLHSAVRDERNGDHRNPVAQHMRHAGTTRREAEELVQGLLFDYTDLLHGHVAHLERECDLLELGPEDRALARVGATNCVNHAAGYEAWAARNEPVMDTLDVRADVAPRAVQPRPGGAKAQVRTGRPNRHPAL</sequence>
<organism evidence="2 3">
    <name type="scientific">Nonomuraea monospora</name>
    <dbReference type="NCBI Taxonomy" id="568818"/>
    <lineage>
        <taxon>Bacteria</taxon>
        <taxon>Bacillati</taxon>
        <taxon>Actinomycetota</taxon>
        <taxon>Actinomycetes</taxon>
        <taxon>Streptosporangiales</taxon>
        <taxon>Streptosporangiaceae</taxon>
        <taxon>Nonomuraea</taxon>
    </lineage>
</organism>
<comment type="caution">
    <text evidence="2">The sequence shown here is derived from an EMBL/GenBank/DDBJ whole genome shotgun (WGS) entry which is preliminary data.</text>
</comment>
<dbReference type="SUPFAM" id="SSF48576">
    <property type="entry name" value="Terpenoid synthases"/>
    <property type="match status" value="1"/>
</dbReference>
<dbReference type="RefSeq" id="WP_344493968.1">
    <property type="nucleotide sequence ID" value="NZ_BAAAQX010000049.1"/>
</dbReference>
<dbReference type="InterPro" id="IPR008949">
    <property type="entry name" value="Isoprenoid_synthase_dom_sf"/>
</dbReference>